<accession>A0A9N9K914</accession>
<dbReference type="Pfam" id="PF17919">
    <property type="entry name" value="RT_RNaseH_2"/>
    <property type="match status" value="1"/>
</dbReference>
<feature type="domain" description="Reverse transcriptase/retrotransposon-derived protein RNase H-like" evidence="1">
    <location>
        <begin position="61"/>
        <end position="102"/>
    </location>
</feature>
<proteinExistence type="predicted"/>
<feature type="non-terminal residue" evidence="2">
    <location>
        <position position="102"/>
    </location>
</feature>
<organism evidence="2 3">
    <name type="scientific">Dentiscutata erythropus</name>
    <dbReference type="NCBI Taxonomy" id="1348616"/>
    <lineage>
        <taxon>Eukaryota</taxon>
        <taxon>Fungi</taxon>
        <taxon>Fungi incertae sedis</taxon>
        <taxon>Mucoromycota</taxon>
        <taxon>Glomeromycotina</taxon>
        <taxon>Glomeromycetes</taxon>
        <taxon>Diversisporales</taxon>
        <taxon>Gigasporaceae</taxon>
        <taxon>Dentiscutata</taxon>
    </lineage>
</organism>
<dbReference type="FunFam" id="3.30.70.270:FF:000020">
    <property type="entry name" value="Transposon Tf2-6 polyprotein-like Protein"/>
    <property type="match status" value="1"/>
</dbReference>
<dbReference type="InterPro" id="IPR043128">
    <property type="entry name" value="Rev_trsase/Diguanyl_cyclase"/>
</dbReference>
<dbReference type="EMBL" id="CAJVPY010055917">
    <property type="protein sequence ID" value="CAG8817963.1"/>
    <property type="molecule type" value="Genomic_DNA"/>
</dbReference>
<protein>
    <submittedName>
        <fullName evidence="2">16231_t:CDS:1</fullName>
    </submittedName>
</protein>
<dbReference type="InterPro" id="IPR043502">
    <property type="entry name" value="DNA/RNA_pol_sf"/>
</dbReference>
<comment type="caution">
    <text evidence="2">The sequence shown here is derived from an EMBL/GenBank/DDBJ whole genome shotgun (WGS) entry which is preliminary data.</text>
</comment>
<dbReference type="PANTHER" id="PTHR33064:SF37">
    <property type="entry name" value="RIBONUCLEASE H"/>
    <property type="match status" value="1"/>
</dbReference>
<dbReference type="SUPFAM" id="SSF56672">
    <property type="entry name" value="DNA/RNA polymerases"/>
    <property type="match status" value="1"/>
</dbReference>
<reference evidence="2" key="1">
    <citation type="submission" date="2021-06" db="EMBL/GenBank/DDBJ databases">
        <authorList>
            <person name="Kallberg Y."/>
            <person name="Tangrot J."/>
            <person name="Rosling A."/>
        </authorList>
    </citation>
    <scope>NUCLEOTIDE SEQUENCE</scope>
    <source>
        <strain evidence="2">MA453B</strain>
    </source>
</reference>
<dbReference type="InterPro" id="IPR041577">
    <property type="entry name" value="RT_RNaseH_2"/>
</dbReference>
<dbReference type="InterPro" id="IPR051320">
    <property type="entry name" value="Viral_Replic_Matur_Polypro"/>
</dbReference>
<keyword evidence="3" id="KW-1185">Reference proteome</keyword>
<evidence type="ECO:0000259" key="1">
    <source>
        <dbReference type="Pfam" id="PF17919"/>
    </source>
</evidence>
<name>A0A9N9K914_9GLOM</name>
<evidence type="ECO:0000313" key="3">
    <source>
        <dbReference type="Proteomes" id="UP000789405"/>
    </source>
</evidence>
<dbReference type="OrthoDB" id="5593162at2759"/>
<dbReference type="AlphaFoldDB" id="A0A9N9K914"/>
<sequence>EGILLDEDKVLKIKDYSISTNLQQLRGFLGLASYYHRFIKNFSKLAWPLHDLLKKDRVYKWNKGQQESFKTLKQKLITVSVLNYPNFSRPFHLHTNTSGTGL</sequence>
<dbReference type="PANTHER" id="PTHR33064">
    <property type="entry name" value="POL PROTEIN"/>
    <property type="match status" value="1"/>
</dbReference>
<evidence type="ECO:0000313" key="2">
    <source>
        <dbReference type="EMBL" id="CAG8817963.1"/>
    </source>
</evidence>
<dbReference type="Gene3D" id="3.30.70.270">
    <property type="match status" value="1"/>
</dbReference>
<gene>
    <name evidence="2" type="ORF">DERYTH_LOCUS26532</name>
</gene>
<feature type="non-terminal residue" evidence="2">
    <location>
        <position position="1"/>
    </location>
</feature>
<dbReference type="Proteomes" id="UP000789405">
    <property type="component" value="Unassembled WGS sequence"/>
</dbReference>